<dbReference type="PANTHER" id="PTHR33397">
    <property type="entry name" value="UPF0331 PROTEIN YUTE"/>
    <property type="match status" value="1"/>
</dbReference>
<dbReference type="NCBIfam" id="NF047751">
    <property type="entry name" value="HepT_toxin"/>
    <property type="match status" value="1"/>
</dbReference>
<dbReference type="RefSeq" id="WP_204702389.1">
    <property type="nucleotide sequence ID" value="NZ_JAFBDQ010000015.1"/>
</dbReference>
<sequence>MVNQELIHRKLTKLIQYLDELKAVQDYTLEEYLDNYFIKRTTERLIQLIVEVATDINGHIIVDEGHNPPHNYYQSFIKLGQLNLINEDLAQKLAPSTGLRNRLVHEYEEIDDQIVFESIETTLELYRQYIKEIKDLVEKI</sequence>
<dbReference type="Pfam" id="PF01934">
    <property type="entry name" value="HepT-like"/>
    <property type="match status" value="1"/>
</dbReference>
<comment type="similarity">
    <text evidence="4">Belongs to the HepT RNase toxin family.</text>
</comment>
<dbReference type="PANTHER" id="PTHR33397:SF3">
    <property type="entry name" value="MRNA NUCLEASE HEPT"/>
    <property type="match status" value="1"/>
</dbReference>
<evidence type="ECO:0000256" key="3">
    <source>
        <dbReference type="ARBA" id="ARBA00022801"/>
    </source>
</evidence>
<gene>
    <name evidence="5" type="ORF">JOC47_002505</name>
</gene>
<dbReference type="InterPro" id="IPR008201">
    <property type="entry name" value="HepT-like"/>
</dbReference>
<dbReference type="Proteomes" id="UP000774000">
    <property type="component" value="Unassembled WGS sequence"/>
</dbReference>
<keyword evidence="3" id="KW-0378">Hydrolase</keyword>
<evidence type="ECO:0000313" key="5">
    <source>
        <dbReference type="EMBL" id="MBM7557639.1"/>
    </source>
</evidence>
<keyword evidence="1" id="KW-1277">Toxin-antitoxin system</keyword>
<keyword evidence="6" id="KW-1185">Reference proteome</keyword>
<dbReference type="GO" id="GO:0110001">
    <property type="term" value="C:toxin-antitoxin complex"/>
    <property type="evidence" value="ECO:0007669"/>
    <property type="project" value="InterPro"/>
</dbReference>
<dbReference type="AlphaFoldDB" id="A0A938XTL8"/>
<reference evidence="5" key="1">
    <citation type="submission" date="2021-01" db="EMBL/GenBank/DDBJ databases">
        <title>Genomic Encyclopedia of Type Strains, Phase IV (KMG-IV): sequencing the most valuable type-strain genomes for metagenomic binning, comparative biology and taxonomic classification.</title>
        <authorList>
            <person name="Goeker M."/>
        </authorList>
    </citation>
    <scope>NUCLEOTIDE SEQUENCE</scope>
    <source>
        <strain evidence="5">DSM 23230</strain>
    </source>
</reference>
<evidence type="ECO:0000256" key="2">
    <source>
        <dbReference type="ARBA" id="ARBA00022722"/>
    </source>
</evidence>
<dbReference type="InterPro" id="IPR037038">
    <property type="entry name" value="HepT-like_sf"/>
</dbReference>
<comment type="caution">
    <text evidence="5">The sequence shown here is derived from an EMBL/GenBank/DDBJ whole genome shotgun (WGS) entry which is preliminary data.</text>
</comment>
<dbReference type="GO" id="GO:0004540">
    <property type="term" value="F:RNA nuclease activity"/>
    <property type="evidence" value="ECO:0007669"/>
    <property type="project" value="InterPro"/>
</dbReference>
<proteinExistence type="inferred from homology"/>
<accession>A0A938XTL8</accession>
<organism evidence="5 6">
    <name type="scientific">Halanaerobacter jeridensis</name>
    <dbReference type="NCBI Taxonomy" id="706427"/>
    <lineage>
        <taxon>Bacteria</taxon>
        <taxon>Bacillati</taxon>
        <taxon>Bacillota</taxon>
        <taxon>Clostridia</taxon>
        <taxon>Halanaerobiales</taxon>
        <taxon>Halobacteroidaceae</taxon>
        <taxon>Halanaerobacter</taxon>
    </lineage>
</organism>
<keyword evidence="2" id="KW-0540">Nuclease</keyword>
<dbReference type="GO" id="GO:0016787">
    <property type="term" value="F:hydrolase activity"/>
    <property type="evidence" value="ECO:0007669"/>
    <property type="project" value="UniProtKB-KW"/>
</dbReference>
<evidence type="ECO:0000313" key="6">
    <source>
        <dbReference type="Proteomes" id="UP000774000"/>
    </source>
</evidence>
<dbReference type="InterPro" id="IPR052379">
    <property type="entry name" value="Type_VII_TA_RNase"/>
</dbReference>
<name>A0A938XTL8_9FIRM</name>
<protein>
    <submittedName>
        <fullName evidence="5">Uncharacterized protein YutE (UPF0331/DUF86 family)</fullName>
    </submittedName>
</protein>
<evidence type="ECO:0000256" key="1">
    <source>
        <dbReference type="ARBA" id="ARBA00022649"/>
    </source>
</evidence>
<evidence type="ECO:0000256" key="4">
    <source>
        <dbReference type="ARBA" id="ARBA00024207"/>
    </source>
</evidence>
<dbReference type="EMBL" id="JAFBDQ010000015">
    <property type="protein sequence ID" value="MBM7557639.1"/>
    <property type="molecule type" value="Genomic_DNA"/>
</dbReference>
<dbReference type="Gene3D" id="1.20.120.580">
    <property type="entry name" value="bsu32300-like"/>
    <property type="match status" value="1"/>
</dbReference>